<feature type="transmembrane region" description="Helical" evidence="7">
    <location>
        <begin position="125"/>
        <end position="147"/>
    </location>
</feature>
<evidence type="ECO:0000313" key="11">
    <source>
        <dbReference type="Proteomes" id="UP000218418"/>
    </source>
</evidence>
<keyword evidence="4" id="KW-0067">ATP-binding</keyword>
<dbReference type="Gene3D" id="3.40.50.300">
    <property type="entry name" value="P-loop containing nucleotide triphosphate hydrolases"/>
    <property type="match status" value="1"/>
</dbReference>
<sequence length="556" mass="62260">MNLLWLLLKASWLQVAIAIFTGLVSGGTTARLIALINKAISDGFQSSNTFSDLIWQFPTFALIVVVNSIISQVLLINLSQEAVYQLRLRLSRGILSSQLRHLEKLGTSRLLATLTEDVATLTSTVYAIPFICVDIAIIVGCLVYLSFLSSTVFTFTVGFVMIAVGSIQLLINRAQGYLIAARDEQDRLLKHFRAITEGIKELKLHSARRQEFFDSELQHSAAICRDQNSAALLTFSVSTGVGNLLFFVLVGLLLFALPRISAISPGILSAYILTVTYLMLPMQSILDKLQALSKATVALQKIERMGLVLAGNKENYIEAKKADIKTFSKIELKQVVHAYPGEDKESRFSLGPVDLSFKPGEIIFIVGGNGSGKSTLAKLITGLYIPESGEIVLDDKVITDDNREWYRQHFSVIFSDYYLFEKLLGMGKPALDEQAQEYLRQLKISHKVTIENGKLSTTELSQGQRKRLALLTAYLENRPIYLFDEWASDQDPMFRDIFYKEILVNLKKRNKTVLVISHDDHYFHLADRIIKLDYGKIEYDKVNSEVTVGNGVVKIN</sequence>
<dbReference type="InterPro" id="IPR039421">
    <property type="entry name" value="Type_1_exporter"/>
</dbReference>
<dbReference type="GO" id="GO:0034040">
    <property type="term" value="F:ATPase-coupled lipid transmembrane transporter activity"/>
    <property type="evidence" value="ECO:0007669"/>
    <property type="project" value="TreeGrafter"/>
</dbReference>
<protein>
    <submittedName>
        <fullName evidence="10">Cyclic peptide transporter</fullName>
    </submittedName>
</protein>
<comment type="subcellular location">
    <subcellularLocation>
        <location evidence="1">Cell membrane</location>
        <topology evidence="1">Multi-pass membrane protein</topology>
    </subcellularLocation>
</comment>
<dbReference type="InterPro" id="IPR011527">
    <property type="entry name" value="ABC1_TM_dom"/>
</dbReference>
<dbReference type="Pfam" id="PF00664">
    <property type="entry name" value="ABC_membrane"/>
    <property type="match status" value="1"/>
</dbReference>
<dbReference type="OrthoDB" id="846150at2"/>
<dbReference type="InterPro" id="IPR003593">
    <property type="entry name" value="AAA+_ATPase"/>
</dbReference>
<dbReference type="Proteomes" id="UP000218418">
    <property type="component" value="Chromosome"/>
</dbReference>
<dbReference type="GO" id="GO:0140359">
    <property type="term" value="F:ABC-type transporter activity"/>
    <property type="evidence" value="ECO:0007669"/>
    <property type="project" value="InterPro"/>
</dbReference>
<keyword evidence="11" id="KW-1185">Reference proteome</keyword>
<dbReference type="SMART" id="SM00382">
    <property type="entry name" value="AAA"/>
    <property type="match status" value="1"/>
</dbReference>
<evidence type="ECO:0000259" key="9">
    <source>
        <dbReference type="PROSITE" id="PS50929"/>
    </source>
</evidence>
<evidence type="ECO:0000256" key="5">
    <source>
        <dbReference type="ARBA" id="ARBA00022989"/>
    </source>
</evidence>
<dbReference type="PROSITE" id="PS50893">
    <property type="entry name" value="ABC_TRANSPORTER_2"/>
    <property type="match status" value="1"/>
</dbReference>
<evidence type="ECO:0000256" key="7">
    <source>
        <dbReference type="SAM" id="Phobius"/>
    </source>
</evidence>
<dbReference type="InterPro" id="IPR003439">
    <property type="entry name" value="ABC_transporter-like_ATP-bd"/>
</dbReference>
<organism evidence="10 11">
    <name type="scientific">Calothrix parasitica NIES-267</name>
    <dbReference type="NCBI Taxonomy" id="1973488"/>
    <lineage>
        <taxon>Bacteria</taxon>
        <taxon>Bacillati</taxon>
        <taxon>Cyanobacteriota</taxon>
        <taxon>Cyanophyceae</taxon>
        <taxon>Nostocales</taxon>
        <taxon>Calotrichaceae</taxon>
        <taxon>Calothrix</taxon>
    </lineage>
</organism>
<feature type="transmembrane region" description="Helical" evidence="7">
    <location>
        <begin position="230"/>
        <end position="256"/>
    </location>
</feature>
<keyword evidence="6 7" id="KW-0472">Membrane</keyword>
<dbReference type="SUPFAM" id="SSF52540">
    <property type="entry name" value="P-loop containing nucleoside triphosphate hydrolases"/>
    <property type="match status" value="1"/>
</dbReference>
<feature type="domain" description="ABC transporter" evidence="8">
    <location>
        <begin position="330"/>
        <end position="555"/>
    </location>
</feature>
<evidence type="ECO:0000256" key="1">
    <source>
        <dbReference type="ARBA" id="ARBA00004651"/>
    </source>
</evidence>
<feature type="transmembrane region" description="Helical" evidence="7">
    <location>
        <begin position="262"/>
        <end position="280"/>
    </location>
</feature>
<dbReference type="GO" id="GO:0015833">
    <property type="term" value="P:peptide transport"/>
    <property type="evidence" value="ECO:0007669"/>
    <property type="project" value="InterPro"/>
</dbReference>
<dbReference type="InterPro" id="IPR005898">
    <property type="entry name" value="Cyc_pep_transpt_SyrD/YojI"/>
</dbReference>
<dbReference type="GO" id="GO:0005886">
    <property type="term" value="C:plasma membrane"/>
    <property type="evidence" value="ECO:0007669"/>
    <property type="project" value="UniProtKB-SubCell"/>
</dbReference>
<feature type="transmembrane region" description="Helical" evidence="7">
    <location>
        <begin position="153"/>
        <end position="171"/>
    </location>
</feature>
<dbReference type="PROSITE" id="PS00211">
    <property type="entry name" value="ABC_TRANSPORTER_1"/>
    <property type="match status" value="1"/>
</dbReference>
<dbReference type="GO" id="GO:0005524">
    <property type="term" value="F:ATP binding"/>
    <property type="evidence" value="ECO:0007669"/>
    <property type="project" value="UniProtKB-KW"/>
</dbReference>
<name>A0A1Z4LJK6_9CYAN</name>
<evidence type="ECO:0000313" key="10">
    <source>
        <dbReference type="EMBL" id="BAY81384.1"/>
    </source>
</evidence>
<dbReference type="GO" id="GO:0016887">
    <property type="term" value="F:ATP hydrolysis activity"/>
    <property type="evidence" value="ECO:0007669"/>
    <property type="project" value="InterPro"/>
</dbReference>
<dbReference type="InterPro" id="IPR017871">
    <property type="entry name" value="ABC_transporter-like_CS"/>
</dbReference>
<keyword evidence="5 7" id="KW-1133">Transmembrane helix</keyword>
<dbReference type="Pfam" id="PF00005">
    <property type="entry name" value="ABC_tran"/>
    <property type="match status" value="1"/>
</dbReference>
<dbReference type="InterPro" id="IPR036640">
    <property type="entry name" value="ABC1_TM_sf"/>
</dbReference>
<evidence type="ECO:0000256" key="4">
    <source>
        <dbReference type="ARBA" id="ARBA00022840"/>
    </source>
</evidence>
<dbReference type="NCBIfam" id="TIGR01194">
    <property type="entry name" value="cyc_pep_trnsptr"/>
    <property type="match status" value="1"/>
</dbReference>
<keyword evidence="2 7" id="KW-0812">Transmembrane</keyword>
<proteinExistence type="predicted"/>
<dbReference type="PROSITE" id="PS50929">
    <property type="entry name" value="ABC_TM1F"/>
    <property type="match status" value="1"/>
</dbReference>
<gene>
    <name evidence="10" type="ORF">NIES267_08600</name>
</gene>
<accession>A0A1Z4LJK6</accession>
<dbReference type="CDD" id="cd03228">
    <property type="entry name" value="ABCC_MRP_Like"/>
    <property type="match status" value="1"/>
</dbReference>
<evidence type="ECO:0000256" key="3">
    <source>
        <dbReference type="ARBA" id="ARBA00022741"/>
    </source>
</evidence>
<keyword evidence="3" id="KW-0547">Nucleotide-binding</keyword>
<dbReference type="PANTHER" id="PTHR24221:SF653">
    <property type="entry name" value="TRANSPORT ATP-BINDING PROTEIN CYDC"/>
    <property type="match status" value="1"/>
</dbReference>
<dbReference type="SUPFAM" id="SSF90123">
    <property type="entry name" value="ABC transporter transmembrane region"/>
    <property type="match status" value="1"/>
</dbReference>
<evidence type="ECO:0000259" key="8">
    <source>
        <dbReference type="PROSITE" id="PS50893"/>
    </source>
</evidence>
<dbReference type="InterPro" id="IPR027417">
    <property type="entry name" value="P-loop_NTPase"/>
</dbReference>
<dbReference type="PANTHER" id="PTHR24221">
    <property type="entry name" value="ATP-BINDING CASSETTE SUB-FAMILY B"/>
    <property type="match status" value="1"/>
</dbReference>
<dbReference type="EMBL" id="AP018227">
    <property type="protein sequence ID" value="BAY81384.1"/>
    <property type="molecule type" value="Genomic_DNA"/>
</dbReference>
<dbReference type="GO" id="GO:1904680">
    <property type="term" value="F:peptide transmembrane transporter activity"/>
    <property type="evidence" value="ECO:0007669"/>
    <property type="project" value="InterPro"/>
</dbReference>
<feature type="domain" description="ABC transmembrane type-1" evidence="9">
    <location>
        <begin position="16"/>
        <end position="294"/>
    </location>
</feature>
<dbReference type="AlphaFoldDB" id="A0A1Z4LJK6"/>
<dbReference type="Gene3D" id="1.20.1560.10">
    <property type="entry name" value="ABC transporter type 1, transmembrane domain"/>
    <property type="match status" value="1"/>
</dbReference>
<evidence type="ECO:0000256" key="2">
    <source>
        <dbReference type="ARBA" id="ARBA00022692"/>
    </source>
</evidence>
<evidence type="ECO:0000256" key="6">
    <source>
        <dbReference type="ARBA" id="ARBA00023136"/>
    </source>
</evidence>
<reference evidence="10 11" key="1">
    <citation type="submission" date="2017-06" db="EMBL/GenBank/DDBJ databases">
        <title>Genome sequencing of cyanobaciteial culture collection at National Institute for Environmental Studies (NIES).</title>
        <authorList>
            <person name="Hirose Y."/>
            <person name="Shimura Y."/>
            <person name="Fujisawa T."/>
            <person name="Nakamura Y."/>
            <person name="Kawachi M."/>
        </authorList>
    </citation>
    <scope>NUCLEOTIDE SEQUENCE [LARGE SCALE GENOMIC DNA]</scope>
    <source>
        <strain evidence="10 11">NIES-267</strain>
    </source>
</reference>
<feature type="transmembrane region" description="Helical" evidence="7">
    <location>
        <begin position="53"/>
        <end position="78"/>
    </location>
</feature>